<proteinExistence type="predicted"/>
<accession>A0A1H1GWY6</accession>
<dbReference type="Pfam" id="PF13515">
    <property type="entry name" value="FUSC_2"/>
    <property type="match status" value="1"/>
</dbReference>
<feature type="compositionally biased region" description="Pro residues" evidence="5">
    <location>
        <begin position="381"/>
        <end position="392"/>
    </location>
</feature>
<feature type="compositionally biased region" description="Low complexity" evidence="5">
    <location>
        <begin position="351"/>
        <end position="371"/>
    </location>
</feature>
<feature type="domain" description="Integral membrane bound transporter" evidence="7">
    <location>
        <begin position="35"/>
        <end position="156"/>
    </location>
</feature>
<dbReference type="AlphaFoldDB" id="A0A1H1GWY6"/>
<keyword evidence="4 6" id="KW-0472">Membrane</keyword>
<evidence type="ECO:0000256" key="3">
    <source>
        <dbReference type="ARBA" id="ARBA00022989"/>
    </source>
</evidence>
<evidence type="ECO:0000256" key="5">
    <source>
        <dbReference type="SAM" id="MobiDB-lite"/>
    </source>
</evidence>
<feature type="transmembrane region" description="Helical" evidence="6">
    <location>
        <begin position="70"/>
        <end position="89"/>
    </location>
</feature>
<reference evidence="8 9" key="1">
    <citation type="submission" date="2016-10" db="EMBL/GenBank/DDBJ databases">
        <authorList>
            <person name="de Groot N.N."/>
        </authorList>
    </citation>
    <scope>NUCLEOTIDE SEQUENCE [LARGE SCALE GENOMIC DNA]</scope>
    <source>
        <strain evidence="8 9">DSM 43794</strain>
    </source>
</reference>
<gene>
    <name evidence="8" type="ORF">SAMN04489764_3861</name>
</gene>
<keyword evidence="3 6" id="KW-1133">Transmembrane helix</keyword>
<keyword evidence="2 6" id="KW-0812">Transmembrane</keyword>
<keyword evidence="9" id="KW-1185">Reference proteome</keyword>
<dbReference type="GO" id="GO:0016020">
    <property type="term" value="C:membrane"/>
    <property type="evidence" value="ECO:0007669"/>
    <property type="project" value="UniProtKB-SubCell"/>
</dbReference>
<sequence length="404" mass="43190">MRLRRRLRDDLQARWRRLLFMLPTVLQSAVAAALAWTVAKDLLGHPRPFFAPIAAVICVGVALGRRLRRLFELVVGVSVGIGVGDLLVLHIGSGSWQIALVVALAMSIAVLLDSGTLFSLQAGTSAVLVATLLPPTDTGGLERMVDALVGGGLGIAAIALLPASPATLVYRHASRVLDALAAVLQRTAQAIEDSDADLAADALRAARQTQKVIDEFEQALRTGREIVTISPLRWQWRRMLLRYETARAPVDHAVRNARVLARRTAAAIQREAPVPPALPRALVELAKVVRLLRDDLGAGRDLREVREEVTRVAALLSRMTGRSVLSVDVMIAQVRSIVIDLLEATGADRSAARAALPPEPAAAEPSEAPRSQDLDAAPSEDPAPGPAEPQAPEPGSQDPGTRRP</sequence>
<feature type="transmembrane region" description="Helical" evidence="6">
    <location>
        <begin position="95"/>
        <end position="112"/>
    </location>
</feature>
<protein>
    <submittedName>
        <fullName evidence="8">Uncharacterized membrane protein YgaE, UPF0421/DUF939 family</fullName>
    </submittedName>
</protein>
<dbReference type="Proteomes" id="UP000217103">
    <property type="component" value="Unassembled WGS sequence"/>
</dbReference>
<organism evidence="8 9">
    <name type="scientific">Thermostaphylospora chromogena</name>
    <dbReference type="NCBI Taxonomy" id="35622"/>
    <lineage>
        <taxon>Bacteria</taxon>
        <taxon>Bacillati</taxon>
        <taxon>Actinomycetota</taxon>
        <taxon>Actinomycetes</taxon>
        <taxon>Streptosporangiales</taxon>
        <taxon>Thermomonosporaceae</taxon>
        <taxon>Thermostaphylospora</taxon>
    </lineage>
</organism>
<dbReference type="RefSeq" id="WP_242659410.1">
    <property type="nucleotide sequence ID" value="NZ_FNKK01000002.1"/>
</dbReference>
<name>A0A1H1GWY6_9ACTN</name>
<evidence type="ECO:0000256" key="6">
    <source>
        <dbReference type="SAM" id="Phobius"/>
    </source>
</evidence>
<dbReference type="InterPro" id="IPR049453">
    <property type="entry name" value="Memb_transporter_dom"/>
</dbReference>
<feature type="transmembrane region" description="Helical" evidence="6">
    <location>
        <begin position="45"/>
        <end position="63"/>
    </location>
</feature>
<evidence type="ECO:0000313" key="9">
    <source>
        <dbReference type="Proteomes" id="UP000217103"/>
    </source>
</evidence>
<evidence type="ECO:0000313" key="8">
    <source>
        <dbReference type="EMBL" id="SDR17346.1"/>
    </source>
</evidence>
<evidence type="ECO:0000256" key="4">
    <source>
        <dbReference type="ARBA" id="ARBA00023136"/>
    </source>
</evidence>
<evidence type="ECO:0000256" key="2">
    <source>
        <dbReference type="ARBA" id="ARBA00022692"/>
    </source>
</evidence>
<comment type="subcellular location">
    <subcellularLocation>
        <location evidence="1">Membrane</location>
        <topology evidence="1">Multi-pass membrane protein</topology>
    </subcellularLocation>
</comment>
<evidence type="ECO:0000259" key="7">
    <source>
        <dbReference type="Pfam" id="PF13515"/>
    </source>
</evidence>
<evidence type="ECO:0000256" key="1">
    <source>
        <dbReference type="ARBA" id="ARBA00004141"/>
    </source>
</evidence>
<dbReference type="STRING" id="35622.SAMN04489764_3861"/>
<feature type="region of interest" description="Disordered" evidence="5">
    <location>
        <begin position="351"/>
        <end position="404"/>
    </location>
</feature>
<dbReference type="EMBL" id="FNKK01000002">
    <property type="protein sequence ID" value="SDR17346.1"/>
    <property type="molecule type" value="Genomic_DNA"/>
</dbReference>
<feature type="transmembrane region" description="Helical" evidence="6">
    <location>
        <begin position="147"/>
        <end position="170"/>
    </location>
</feature>